<organism evidence="1 2">
    <name type="scientific">Streptomyces spongiicola</name>
    <dbReference type="NCBI Taxonomy" id="1690221"/>
    <lineage>
        <taxon>Bacteria</taxon>
        <taxon>Bacillati</taxon>
        <taxon>Actinomycetota</taxon>
        <taxon>Actinomycetes</taxon>
        <taxon>Kitasatosporales</taxon>
        <taxon>Streptomycetaceae</taxon>
        <taxon>Streptomyces</taxon>
    </lineage>
</organism>
<evidence type="ECO:0000313" key="1">
    <source>
        <dbReference type="EMBL" id="GBQ03243.1"/>
    </source>
</evidence>
<dbReference type="AlphaFoldDB" id="A0A388T2U2"/>
<dbReference type="Proteomes" id="UP000265354">
    <property type="component" value="Unassembled WGS sequence"/>
</dbReference>
<accession>A0A388T2U2</accession>
<proteinExistence type="predicted"/>
<comment type="caution">
    <text evidence="1">The sequence shown here is derived from an EMBL/GenBank/DDBJ whole genome shotgun (WGS) entry which is preliminary data.</text>
</comment>
<dbReference type="RefSeq" id="WP_116428580.1">
    <property type="nucleotide sequence ID" value="NZ_BGZL01000016.1"/>
</dbReference>
<gene>
    <name evidence="1" type="ORF">SSP531S_47130</name>
</gene>
<name>A0A388T2U2_9ACTN</name>
<evidence type="ECO:0000313" key="2">
    <source>
        <dbReference type="Proteomes" id="UP000265354"/>
    </source>
</evidence>
<dbReference type="EMBL" id="BGZL01000016">
    <property type="protein sequence ID" value="GBQ03243.1"/>
    <property type="molecule type" value="Genomic_DNA"/>
</dbReference>
<sequence length="162" mass="17479">MFAPSVERPWRDAWPPVAQVGDGNAWLTGACWLYCRREGVAVLWVGSVAAPGATGDVYACGPCLAELDHMVRLQAHGRDGYGDHAVQSATLAVPAHVPPPRALPAGAVPAAVTGHRAGDLPRTPQHCRRGGAMTATRTCEHRQTEKRDGKTYCRDCKRQIYL</sequence>
<reference evidence="1 2" key="1">
    <citation type="submission" date="2018-07" db="EMBL/GenBank/DDBJ databases">
        <title>Whole Genome Shotgun Sequence of Streptomyces spongiicola strain 531S.</title>
        <authorList>
            <person name="Dohra H."/>
            <person name="Kodani S."/>
        </authorList>
    </citation>
    <scope>NUCLEOTIDE SEQUENCE [LARGE SCALE GENOMIC DNA]</scope>
    <source>
        <strain evidence="1 2">531S</strain>
    </source>
</reference>
<protein>
    <submittedName>
        <fullName evidence="1">Uncharacterized protein</fullName>
    </submittedName>
</protein>